<comment type="function">
    <text evidence="5">Catalyzes the base-exchange of a guanine (G) residue with the queuine precursor 7-aminomethyl-7-deazaguanine (PreQ1) at position 34 (anticodon wobble position) in tRNAs with GU(N) anticodons (tRNA-Asp, -Asn, -His and -Tyr). Catalysis occurs through a double-displacement mechanism. The nucleophile active site attacks the C1' of nucleotide 34 to detach the guanine base from the RNA, forming a covalent enzyme-RNA intermediate. The proton acceptor active site deprotonates the incoming PreQ1, allowing a nucleophilic attack on the C1' of the ribose to form the product. After dissociation, two additional enzymatic reactions on the tRNA convert PreQ1 to queuine (Q), resulting in the hypermodified nucleoside queuosine (7-(((4,5-cis-dihydroxy-2-cyclopenten-1-yl)amino)methyl)-7-deazaguanosine).</text>
</comment>
<feature type="binding site" evidence="5">
    <location>
        <position position="255"/>
    </location>
    <ligand>
        <name>substrate</name>
    </ligand>
</feature>
<evidence type="ECO:0000256" key="4">
    <source>
        <dbReference type="ARBA" id="ARBA00022785"/>
    </source>
</evidence>
<dbReference type="HAMAP" id="MF_00168">
    <property type="entry name" value="Q_tRNA_Tgt"/>
    <property type="match status" value="1"/>
</dbReference>
<comment type="catalytic activity">
    <reaction evidence="5">
        <text>7-aminomethyl-7-carbaguanine + guanosine(34) in tRNA = 7-aminomethyl-7-carbaguanosine(34) in tRNA + guanine</text>
        <dbReference type="Rhea" id="RHEA:24104"/>
        <dbReference type="Rhea" id="RHEA-COMP:10341"/>
        <dbReference type="Rhea" id="RHEA-COMP:10342"/>
        <dbReference type="ChEBI" id="CHEBI:16235"/>
        <dbReference type="ChEBI" id="CHEBI:58703"/>
        <dbReference type="ChEBI" id="CHEBI:74269"/>
        <dbReference type="ChEBI" id="CHEBI:82833"/>
        <dbReference type="EC" id="2.4.2.29"/>
    </reaction>
</comment>
<comment type="subunit">
    <text evidence="5">Homodimer. Within each dimer, one monomer is responsible for RNA recognition and catalysis, while the other monomer binds to the replacement base PreQ1.</text>
</comment>
<dbReference type="InterPro" id="IPR002616">
    <property type="entry name" value="tRNA_ribo_trans-like"/>
</dbReference>
<feature type="domain" description="tRNA-guanine(15) transglycosylase-like" evidence="6">
    <location>
        <begin position="11"/>
        <end position="404"/>
    </location>
</feature>
<dbReference type="PANTHER" id="PTHR46499:SF1">
    <property type="entry name" value="QUEUINE TRNA-RIBOSYLTRANSFERASE"/>
    <property type="match status" value="1"/>
</dbReference>
<protein>
    <recommendedName>
        <fullName evidence="5">Queuine tRNA-ribosyltransferase</fullName>
        <ecNumber evidence="5">2.4.2.29</ecNumber>
    </recommendedName>
    <alternativeName>
        <fullName evidence="5">Guanine insertion enzyme</fullName>
    </alternativeName>
    <alternativeName>
        <fullName evidence="5">tRNA-guanine transglycosylase</fullName>
    </alternativeName>
</protein>
<dbReference type="PANTHER" id="PTHR46499">
    <property type="entry name" value="QUEUINE TRNA-RIBOSYLTRANSFERASE"/>
    <property type="match status" value="1"/>
</dbReference>
<keyword evidence="1 5" id="KW-0328">Glycosyltransferase</keyword>
<organism evidence="7 8">
    <name type="scientific">Corynebacterium glucuronolyticum</name>
    <dbReference type="NCBI Taxonomy" id="39791"/>
    <lineage>
        <taxon>Bacteria</taxon>
        <taxon>Bacillati</taxon>
        <taxon>Actinomycetota</taxon>
        <taxon>Actinomycetes</taxon>
        <taxon>Mycobacteriales</taxon>
        <taxon>Corynebacteriaceae</taxon>
        <taxon>Corynebacterium</taxon>
    </lineage>
</organism>
<comment type="pathway">
    <text evidence="5">tRNA modification; tRNA-queuosine biosynthesis.</text>
</comment>
<comment type="similarity">
    <text evidence="5">Belongs to the queuine tRNA-ribosyltransferase family.</text>
</comment>
<accession>A0AAX1L8V6</accession>
<dbReference type="GO" id="GO:0005737">
    <property type="term" value="C:cytoplasm"/>
    <property type="evidence" value="ECO:0007669"/>
    <property type="project" value="TreeGrafter"/>
</dbReference>
<keyword evidence="2 5" id="KW-0808">Transferase</keyword>
<dbReference type="Pfam" id="PF01702">
    <property type="entry name" value="TGT"/>
    <property type="match status" value="1"/>
</dbReference>
<dbReference type="GO" id="GO:0008616">
    <property type="term" value="P:tRNA queuosine(34) biosynthetic process"/>
    <property type="evidence" value="ECO:0007669"/>
    <property type="project" value="UniProtKB-UniRule"/>
</dbReference>
<evidence type="ECO:0000313" key="8">
    <source>
        <dbReference type="Proteomes" id="UP000617681"/>
    </source>
</evidence>
<dbReference type="InterPro" id="IPR036511">
    <property type="entry name" value="TGT-like_sf"/>
</dbReference>
<feature type="active site" description="Proton acceptor" evidence="5">
    <location>
        <position position="89"/>
    </location>
</feature>
<dbReference type="InterPro" id="IPR004803">
    <property type="entry name" value="TGT"/>
</dbReference>
<reference evidence="7" key="1">
    <citation type="submission" date="2021-02" db="EMBL/GenBank/DDBJ databases">
        <title>FDA dAtabase for Regulatory Grade micrObial Sequences (FDA-ARGOS): Supporting development and validation of Infectious Disease Dx tests.</title>
        <authorList>
            <person name="Sproer C."/>
            <person name="Gronow S."/>
            <person name="Severitt S."/>
            <person name="Schroder I."/>
            <person name="Tallon L."/>
            <person name="Sadzewicz L."/>
            <person name="Zhao X."/>
            <person name="Boylan J."/>
            <person name="Ott S."/>
            <person name="Bowen H."/>
            <person name="Vavikolanu K."/>
            <person name="Mehta A."/>
            <person name="Aluvathingal J."/>
            <person name="Nadendla S."/>
            <person name="Lowell S."/>
            <person name="Myers T."/>
            <person name="Yan Y."/>
            <person name="Sichtig H."/>
        </authorList>
    </citation>
    <scope>NUCLEOTIDE SEQUENCE</scope>
    <source>
        <strain evidence="7">FDAARGOS_1191</strain>
    </source>
</reference>
<evidence type="ECO:0000256" key="3">
    <source>
        <dbReference type="ARBA" id="ARBA00022694"/>
    </source>
</evidence>
<feature type="region of interest" description="RNA binding; important for wobble base 34 recognition" evidence="5">
    <location>
        <begin position="307"/>
        <end position="311"/>
    </location>
</feature>
<keyword evidence="4 5" id="KW-0671">Queuosine biosynthesis</keyword>
<evidence type="ECO:0000256" key="2">
    <source>
        <dbReference type="ARBA" id="ARBA00022679"/>
    </source>
</evidence>
<name>A0AAX1L8V6_9CORY</name>
<dbReference type="NCBIfam" id="TIGR00449">
    <property type="entry name" value="tgt_general"/>
    <property type="match status" value="1"/>
</dbReference>
<dbReference type="InterPro" id="IPR050076">
    <property type="entry name" value="ArchSynthase1/Queuine_TRR"/>
</dbReference>
<dbReference type="RefSeq" id="WP_005392730.1">
    <property type="nucleotide sequence ID" value="NZ_CP069534.1"/>
</dbReference>
<dbReference type="Proteomes" id="UP000617681">
    <property type="component" value="Chromosome"/>
</dbReference>
<dbReference type="AlphaFoldDB" id="A0AAX1L8V6"/>
<feature type="binding site" evidence="5">
    <location>
        <position position="218"/>
    </location>
    <ligand>
        <name>substrate</name>
    </ligand>
</feature>
<dbReference type="EMBL" id="CP069534">
    <property type="protein sequence ID" value="QRP70876.1"/>
    <property type="molecule type" value="Genomic_DNA"/>
</dbReference>
<evidence type="ECO:0000256" key="5">
    <source>
        <dbReference type="HAMAP-Rule" id="MF_00168"/>
    </source>
</evidence>
<evidence type="ECO:0000256" key="1">
    <source>
        <dbReference type="ARBA" id="ARBA00022676"/>
    </source>
</evidence>
<gene>
    <name evidence="5 7" type="primary">tgt</name>
    <name evidence="7" type="ORF">I6J21_01510</name>
</gene>
<feature type="binding site" evidence="5">
    <location>
        <begin position="89"/>
        <end position="93"/>
    </location>
    <ligand>
        <name>substrate</name>
    </ligand>
</feature>
<dbReference type="Gene3D" id="3.20.20.105">
    <property type="entry name" value="Queuine tRNA-ribosyltransferase-like"/>
    <property type="match status" value="1"/>
</dbReference>
<dbReference type="EC" id="2.4.2.29" evidence="5"/>
<dbReference type="SUPFAM" id="SSF51713">
    <property type="entry name" value="tRNA-guanine transglycosylase"/>
    <property type="match status" value="1"/>
</dbReference>
<feature type="active site" description="Nucleophile" evidence="5">
    <location>
        <position position="302"/>
    </location>
</feature>
<sequence>MSFHINHSDGAARTGVISTPHGDIQTPAFIPVATKATVKTLTPEQIRSTGAQAILSNAYHLYLQPGPDIVDEAGGVAAFENWHGPTYTDSGGFQVMSLGVGFKKVLAMDTANLTEQDIRAAKKDRMARVDEDGVDFRSVIDGSKHRFTPEKSMEIQHQLGADIIFAFDELTTLVDTRQYQEDSVARTHRWARRCLEAHEKLSNERTHRPEQQLWGVVQGAQYEDLRRQATRGLMELDREARAEGRRGFDGFGIGGALEKNQLGTIVGWVTDELPEDKPRHLLGISEPDDIFAAVAAGADTFDCVAPTRLGRRGGVYTLDGRLNLKAARFKRDFTPIDAELGGYVSENYTRAYIHHLLKAKEFLAGTLCTMHNLLFVVKLVDNIRYHLENGTFEEYRDEFMSRYYATGR</sequence>
<dbReference type="GO" id="GO:0008479">
    <property type="term" value="F:tRNA-guanosine(34) queuine transglycosylase activity"/>
    <property type="evidence" value="ECO:0007669"/>
    <property type="project" value="UniProtKB-UniRule"/>
</dbReference>
<evidence type="ECO:0000259" key="6">
    <source>
        <dbReference type="Pfam" id="PF01702"/>
    </source>
</evidence>
<dbReference type="NCBIfam" id="TIGR00430">
    <property type="entry name" value="Q_tRNA_tgt"/>
    <property type="match status" value="1"/>
</dbReference>
<comment type="caution">
    <text evidence="5">Lacks conserved residue(s) required for the propagation of feature annotation.</text>
</comment>
<feature type="binding site" evidence="5">
    <location>
        <position position="168"/>
    </location>
    <ligand>
        <name>substrate</name>
    </ligand>
</feature>
<keyword evidence="3 5" id="KW-0819">tRNA processing</keyword>
<proteinExistence type="inferred from homology"/>
<evidence type="ECO:0000313" key="7">
    <source>
        <dbReference type="EMBL" id="QRP70876.1"/>
    </source>
</evidence>